<evidence type="ECO:0000256" key="1">
    <source>
        <dbReference type="SAM" id="Phobius"/>
    </source>
</evidence>
<keyword evidence="3" id="KW-1185">Reference proteome</keyword>
<keyword evidence="1" id="KW-0812">Transmembrane</keyword>
<comment type="caution">
    <text evidence="2">The sequence shown here is derived from an EMBL/GenBank/DDBJ whole genome shotgun (WGS) entry which is preliminary data.</text>
</comment>
<protein>
    <submittedName>
        <fullName evidence="2">Uncharacterized protein</fullName>
    </submittedName>
</protein>
<reference evidence="2 3" key="1">
    <citation type="submission" date="2021-06" db="EMBL/GenBank/DDBJ databases">
        <authorList>
            <person name="Palmer J.M."/>
        </authorList>
    </citation>
    <scope>NUCLEOTIDE SEQUENCE [LARGE SCALE GENOMIC DNA]</scope>
    <source>
        <strain evidence="2 3">XC_2019</strain>
        <tissue evidence="2">Muscle</tissue>
    </source>
</reference>
<evidence type="ECO:0000313" key="2">
    <source>
        <dbReference type="EMBL" id="MEQ2201123.1"/>
    </source>
</evidence>
<feature type="transmembrane region" description="Helical" evidence="1">
    <location>
        <begin position="20"/>
        <end position="45"/>
    </location>
</feature>
<keyword evidence="1" id="KW-1133">Transmembrane helix</keyword>
<dbReference type="EMBL" id="JAHRIN010027129">
    <property type="protein sequence ID" value="MEQ2201123.1"/>
    <property type="molecule type" value="Genomic_DNA"/>
</dbReference>
<proteinExistence type="predicted"/>
<keyword evidence="1" id="KW-0472">Membrane</keyword>
<name>A0ABV0QZ49_9TELE</name>
<sequence>MCIETVEPYFSTSSSKSRYVFIFCFFAAFVDSFGSFVIFVFKSLIPVIVFQRLHVKKIPSHMCSSVLFHYVQGFLHIMPLSCSVVLAKVRAKHLSGSTCCVLIGPSETLTLLTDADMDLIKCTAVTTI</sequence>
<evidence type="ECO:0000313" key="3">
    <source>
        <dbReference type="Proteomes" id="UP001434883"/>
    </source>
</evidence>
<dbReference type="Proteomes" id="UP001434883">
    <property type="component" value="Unassembled WGS sequence"/>
</dbReference>
<feature type="transmembrane region" description="Helical" evidence="1">
    <location>
        <begin position="66"/>
        <end position="87"/>
    </location>
</feature>
<gene>
    <name evidence="2" type="ORF">XENOCAPTIV_007957</name>
</gene>
<organism evidence="2 3">
    <name type="scientific">Xenoophorus captivus</name>
    <dbReference type="NCBI Taxonomy" id="1517983"/>
    <lineage>
        <taxon>Eukaryota</taxon>
        <taxon>Metazoa</taxon>
        <taxon>Chordata</taxon>
        <taxon>Craniata</taxon>
        <taxon>Vertebrata</taxon>
        <taxon>Euteleostomi</taxon>
        <taxon>Actinopterygii</taxon>
        <taxon>Neopterygii</taxon>
        <taxon>Teleostei</taxon>
        <taxon>Neoteleostei</taxon>
        <taxon>Acanthomorphata</taxon>
        <taxon>Ovalentaria</taxon>
        <taxon>Atherinomorphae</taxon>
        <taxon>Cyprinodontiformes</taxon>
        <taxon>Goodeidae</taxon>
        <taxon>Xenoophorus</taxon>
    </lineage>
</organism>
<accession>A0ABV0QZ49</accession>